<organism evidence="10 11">
    <name type="scientific">Runella slithyformis (strain ATCC 29530 / DSM 19594 / LMG 11500 / NCIMB 11436 / LSU 4)</name>
    <dbReference type="NCBI Taxonomy" id="761193"/>
    <lineage>
        <taxon>Bacteria</taxon>
        <taxon>Pseudomonadati</taxon>
        <taxon>Bacteroidota</taxon>
        <taxon>Cytophagia</taxon>
        <taxon>Cytophagales</taxon>
        <taxon>Spirosomataceae</taxon>
        <taxon>Runella</taxon>
    </lineage>
</organism>
<keyword evidence="6 10" id="KW-0326">Glycosidase</keyword>
<evidence type="ECO:0000259" key="9">
    <source>
        <dbReference type="Pfam" id="PF01915"/>
    </source>
</evidence>
<evidence type="ECO:0000313" key="10">
    <source>
        <dbReference type="EMBL" id="AEI46931.1"/>
    </source>
</evidence>
<gene>
    <name evidence="10" type="ordered locus">Runsl_0487</name>
</gene>
<dbReference type="PANTHER" id="PTHR30620:SF16">
    <property type="entry name" value="LYSOSOMAL BETA GLUCOSIDASE"/>
    <property type="match status" value="1"/>
</dbReference>
<dbReference type="Proteomes" id="UP000000493">
    <property type="component" value="Chromosome"/>
</dbReference>
<dbReference type="PANTHER" id="PTHR30620">
    <property type="entry name" value="PERIPLASMIC BETA-GLUCOSIDASE-RELATED"/>
    <property type="match status" value="1"/>
</dbReference>
<dbReference type="SUPFAM" id="SSF51445">
    <property type="entry name" value="(Trans)glycosidases"/>
    <property type="match status" value="1"/>
</dbReference>
<dbReference type="SUPFAM" id="SSF52279">
    <property type="entry name" value="Beta-D-glucan exohydrolase, C-terminal domain"/>
    <property type="match status" value="1"/>
</dbReference>
<dbReference type="GO" id="GO:0008422">
    <property type="term" value="F:beta-glucosidase activity"/>
    <property type="evidence" value="ECO:0007669"/>
    <property type="project" value="UniProtKB-EC"/>
</dbReference>
<protein>
    <recommendedName>
        <fullName evidence="3">beta-glucosidase</fullName>
        <ecNumber evidence="3">3.2.1.21</ecNumber>
    </recommendedName>
</protein>
<dbReference type="Gene3D" id="3.20.20.300">
    <property type="entry name" value="Glycoside hydrolase, family 3, N-terminal domain"/>
    <property type="match status" value="1"/>
</dbReference>
<dbReference type="InterPro" id="IPR036962">
    <property type="entry name" value="Glyco_hydro_3_N_sf"/>
</dbReference>
<dbReference type="InterPro" id="IPR001764">
    <property type="entry name" value="Glyco_hydro_3_N"/>
</dbReference>
<evidence type="ECO:0000256" key="6">
    <source>
        <dbReference type="ARBA" id="ARBA00023295"/>
    </source>
</evidence>
<keyword evidence="4 7" id="KW-0732">Signal</keyword>
<dbReference type="EC" id="3.2.1.21" evidence="3"/>
<dbReference type="Gene3D" id="3.40.50.1700">
    <property type="entry name" value="Glycoside hydrolase family 3 C-terminal domain"/>
    <property type="match status" value="1"/>
</dbReference>
<feature type="signal peptide" evidence="7">
    <location>
        <begin position="1"/>
        <end position="23"/>
    </location>
</feature>
<accession>A0A7U4E3Z1</accession>
<evidence type="ECO:0000313" key="11">
    <source>
        <dbReference type="Proteomes" id="UP000000493"/>
    </source>
</evidence>
<evidence type="ECO:0000256" key="7">
    <source>
        <dbReference type="SAM" id="SignalP"/>
    </source>
</evidence>
<dbReference type="Pfam" id="PF00933">
    <property type="entry name" value="Glyco_hydro_3"/>
    <property type="match status" value="1"/>
</dbReference>
<comment type="similarity">
    <text evidence="2">Belongs to the glycosyl hydrolase 3 family.</text>
</comment>
<feature type="domain" description="Glycoside hydrolase family 3 C-terminal" evidence="9">
    <location>
        <begin position="581"/>
        <end position="674"/>
    </location>
</feature>
<dbReference type="Pfam" id="PF01915">
    <property type="entry name" value="Glyco_hydro_3_C"/>
    <property type="match status" value="1"/>
</dbReference>
<dbReference type="EMBL" id="CP002859">
    <property type="protein sequence ID" value="AEI46931.1"/>
    <property type="molecule type" value="Genomic_DNA"/>
</dbReference>
<dbReference type="RefSeq" id="WP_013926256.1">
    <property type="nucleotide sequence ID" value="NC_015703.1"/>
</dbReference>
<feature type="domain" description="Glycoside hydrolase family 3 N-terminal" evidence="8">
    <location>
        <begin position="157"/>
        <end position="449"/>
    </location>
</feature>
<dbReference type="InterPro" id="IPR017853">
    <property type="entry name" value="GH"/>
</dbReference>
<feature type="chain" id="PRO_5031037135" description="beta-glucosidase" evidence="7">
    <location>
        <begin position="24"/>
        <end position="674"/>
    </location>
</feature>
<dbReference type="InterPro" id="IPR051915">
    <property type="entry name" value="Cellulose_Degrad_GH3"/>
</dbReference>
<dbReference type="PRINTS" id="PR00133">
    <property type="entry name" value="GLHYDRLASE3"/>
</dbReference>
<evidence type="ECO:0000256" key="3">
    <source>
        <dbReference type="ARBA" id="ARBA00012744"/>
    </source>
</evidence>
<keyword evidence="5 10" id="KW-0378">Hydrolase</keyword>
<reference evidence="11" key="1">
    <citation type="submission" date="2011-06" db="EMBL/GenBank/DDBJ databases">
        <title>The complete genome of chromosome of Runella slithyformis DSM 19594.</title>
        <authorList>
            <consortium name="US DOE Joint Genome Institute (JGI-PGF)"/>
            <person name="Lucas S."/>
            <person name="Han J."/>
            <person name="Lapidus A."/>
            <person name="Bruce D."/>
            <person name="Goodwin L."/>
            <person name="Pitluck S."/>
            <person name="Peters L."/>
            <person name="Kyrpides N."/>
            <person name="Mavromatis K."/>
            <person name="Ivanova N."/>
            <person name="Ovchinnikova G."/>
            <person name="Zhang X."/>
            <person name="Misra M."/>
            <person name="Detter J.C."/>
            <person name="Tapia R."/>
            <person name="Han C."/>
            <person name="Land M."/>
            <person name="Hauser L."/>
            <person name="Markowitz V."/>
            <person name="Cheng J.-F."/>
            <person name="Hugenholtz P."/>
            <person name="Woyke T."/>
            <person name="Wu D."/>
            <person name="Tindall B."/>
            <person name="Faehrich R."/>
            <person name="Brambilla E."/>
            <person name="Klenk H.-P."/>
            <person name="Eisen J.A."/>
        </authorList>
    </citation>
    <scope>NUCLEOTIDE SEQUENCE [LARGE SCALE GENOMIC DNA]</scope>
    <source>
        <strain evidence="11">ATCC 29530 / DSM 19594 / LMG 11500 / NCIMB 11436 / LSU 4</strain>
    </source>
</reference>
<evidence type="ECO:0000259" key="8">
    <source>
        <dbReference type="Pfam" id="PF00933"/>
    </source>
</evidence>
<dbReference type="AlphaFoldDB" id="A0A7U4E3Z1"/>
<evidence type="ECO:0000256" key="2">
    <source>
        <dbReference type="ARBA" id="ARBA00005336"/>
    </source>
</evidence>
<name>A0A7U4E3Z1_RUNSL</name>
<sequence length="674" mass="73922">MKSTKLFGHALLLTVLGLLTSHAGRTQSKTQPSLGYRSAKLLTVAGLQFKDLNKNGKLDPYEDWRLPNEARIKDLVSQMTLEEKIGFMIISTTRMKGDQAFQANAPRGEITSDFNEEDLIQPNNMFTRKPLPTPMMSAAGTTKGVMNFHLRHFILRANTSAKNMADWANNLQALCETSRLGIPAIVASNPRNHVTVDASVGLSVGTTVFSKWPGELGLAAMRDVKLTREFAEIAAKEWAAVGLRKGYMYMADLATEPRWQRVEGTFGEDADLAAAMIREIVLGFQGTKLSKNSVAMTTKHFPGGGPQVDGQDSHFDWGKFAHYPGGQFEYHLKPFKAAIEAGTSAIMPYYSAPKDKSMEAVGFSYNKAIINDLLRKKLGFKGIINSDTGPIDMMPWGVENLSIIERYQKAIDAGVDIFSGGADPALLLETAKKGLVTEARINESIARLLKEKFELGLFENPYVDTDAAVKLVGNAEFQKKADIALRKSIVLLRNDAKLLPVKSKKKVYFETYYDNGRNPKPITVNKPVLPGTDIEFVSTKEEADMILLWLIPTGGALFTSQGKPIELALSKNKIDVAHVNELINAKPTVVAINFSSPWVIEEIDKGKAQTILATFGTTQDALLDIVRGAFKPTGKMPFSVPVSSQAVVDNKSDVPGSMEPKGYALFKFGDGISY</sequence>
<dbReference type="KEGG" id="rsi:Runsl_0487"/>
<evidence type="ECO:0000256" key="4">
    <source>
        <dbReference type="ARBA" id="ARBA00022729"/>
    </source>
</evidence>
<keyword evidence="11" id="KW-1185">Reference proteome</keyword>
<reference evidence="10 11" key="2">
    <citation type="journal article" date="2012" name="Stand. Genomic Sci.">
        <title>Complete genome sequence of the aquatic bacterium Runella slithyformis type strain (LSU 4(T)).</title>
        <authorList>
            <person name="Copeland A."/>
            <person name="Zhang X."/>
            <person name="Misra M."/>
            <person name="Lapidus A."/>
            <person name="Nolan M."/>
            <person name="Lucas S."/>
            <person name="Deshpande S."/>
            <person name="Cheng J.F."/>
            <person name="Tapia R."/>
            <person name="Goodwin L.A."/>
            <person name="Pitluck S."/>
            <person name="Liolios K."/>
            <person name="Pagani I."/>
            <person name="Ivanova N."/>
            <person name="Mikhailova N."/>
            <person name="Pati A."/>
            <person name="Chen A."/>
            <person name="Palaniappan K."/>
            <person name="Land M."/>
            <person name="Hauser L."/>
            <person name="Pan C."/>
            <person name="Jeffries C.D."/>
            <person name="Detter J.C."/>
            <person name="Brambilla E.M."/>
            <person name="Rohde M."/>
            <person name="Djao O.D."/>
            <person name="Goker M."/>
            <person name="Sikorski J."/>
            <person name="Tindall B.J."/>
            <person name="Woyke T."/>
            <person name="Bristow J."/>
            <person name="Eisen J.A."/>
            <person name="Markowitz V."/>
            <person name="Hugenholtz P."/>
            <person name="Kyrpides N.C."/>
            <person name="Klenk H.P."/>
            <person name="Mavromatis K."/>
        </authorList>
    </citation>
    <scope>NUCLEOTIDE SEQUENCE [LARGE SCALE GENOMIC DNA]</scope>
    <source>
        <strain evidence="11">ATCC 29530 / DSM 19594 / LMG 11500 / NCIMB 11436 / LSU 4</strain>
    </source>
</reference>
<proteinExistence type="inferred from homology"/>
<dbReference type="GO" id="GO:0009251">
    <property type="term" value="P:glucan catabolic process"/>
    <property type="evidence" value="ECO:0007669"/>
    <property type="project" value="TreeGrafter"/>
</dbReference>
<comment type="catalytic activity">
    <reaction evidence="1">
        <text>Hydrolysis of terminal, non-reducing beta-D-glucosyl residues with release of beta-D-glucose.</text>
        <dbReference type="EC" id="3.2.1.21"/>
    </reaction>
</comment>
<evidence type="ECO:0000256" key="1">
    <source>
        <dbReference type="ARBA" id="ARBA00000448"/>
    </source>
</evidence>
<evidence type="ECO:0000256" key="5">
    <source>
        <dbReference type="ARBA" id="ARBA00022801"/>
    </source>
</evidence>
<dbReference type="InterPro" id="IPR002772">
    <property type="entry name" value="Glyco_hydro_3_C"/>
</dbReference>
<dbReference type="InterPro" id="IPR036881">
    <property type="entry name" value="Glyco_hydro_3_C_sf"/>
</dbReference>